<dbReference type="GO" id="GO:0031418">
    <property type="term" value="F:L-ascorbic acid binding"/>
    <property type="evidence" value="ECO:0007669"/>
    <property type="project" value="UniProtKB-KW"/>
</dbReference>
<dbReference type="Ensembl" id="ENSSTOT00000040217.1">
    <property type="protein sequence ID" value="ENSSTOP00000029089.1"/>
    <property type="gene ID" value="ENSSTOG00000026160.2"/>
</dbReference>
<protein>
    <submittedName>
        <fullName evidence="2">2-oxoglutarate and iron dependent oxygenase domain containing 2</fullName>
    </submittedName>
</protein>
<sequence>TATAGAPRRFCRCACFCSENLYVARYGLHLRFRSEQQLRQDYGPILRSRGCVSTKDFQQLLAELQQEVARRQRLGQESAARKALIASSYHPARPEVYNSLQDAALAPEFLSVAEYSASPGADLQSLLQRLQTVSGAAA</sequence>
<reference evidence="3" key="1">
    <citation type="submission" date="2011-11" db="EMBL/GenBank/DDBJ databases">
        <title>The Draft Genome of Spermophilus tridecemlineatus.</title>
        <authorList>
            <consortium name="The Broad Institute Genome Assembly &amp; Analysis Group"/>
            <consortium name="Computational R&amp;D Group"/>
            <consortium name="and Sequencing Platform"/>
            <person name="Di Palma F."/>
            <person name="Alfoldi J."/>
            <person name="Johnson J."/>
            <person name="Berlin A."/>
            <person name="Gnerre S."/>
            <person name="Jaffe D."/>
            <person name="MacCallum I."/>
            <person name="Young S."/>
            <person name="Walker B.J."/>
            <person name="Lindblad-Toh K."/>
        </authorList>
    </citation>
    <scope>NUCLEOTIDE SEQUENCE [LARGE SCALE GENOMIC DNA]</scope>
</reference>
<proteinExistence type="predicted"/>
<reference evidence="2" key="2">
    <citation type="submission" date="2025-08" db="UniProtKB">
        <authorList>
            <consortium name="Ensembl"/>
        </authorList>
    </citation>
    <scope>IDENTIFICATION</scope>
</reference>
<evidence type="ECO:0000313" key="2">
    <source>
        <dbReference type="Ensembl" id="ENSSTOP00000029089.1"/>
    </source>
</evidence>
<dbReference type="GeneTree" id="ENSGT00940000153974"/>
<dbReference type="PANTHER" id="PTHR24014:SF4">
    <property type="entry name" value="2-OXOGLUTARATE AND IRON-DEPENDENT OXYGENASE DOMAIN-CONTAINING PROTEIN 2"/>
    <property type="match status" value="1"/>
</dbReference>
<keyword evidence="1" id="KW-0847">Vitamin C</keyword>
<evidence type="ECO:0000313" key="3">
    <source>
        <dbReference type="Proteomes" id="UP000005215"/>
    </source>
</evidence>
<dbReference type="PANTHER" id="PTHR24014">
    <property type="entry name" value="2-OXOGLUTARATE AND IRON-DEPENDENT OXYGENASE DOMAIN-CONTAINING PROTEIN 2"/>
    <property type="match status" value="1"/>
</dbReference>
<accession>A0A287D6B6</accession>
<gene>
    <name evidence="2" type="primary">OGFOD2</name>
</gene>
<dbReference type="EMBL" id="AGTP01058472">
    <property type="status" value="NOT_ANNOTATED_CDS"/>
    <property type="molecule type" value="Genomic_DNA"/>
</dbReference>
<name>A0A287D6B6_ICTTR</name>
<dbReference type="Proteomes" id="UP000005215">
    <property type="component" value="Unassembled WGS sequence"/>
</dbReference>
<dbReference type="AlphaFoldDB" id="A0A287D6B6"/>
<reference evidence="2" key="3">
    <citation type="submission" date="2025-09" db="UniProtKB">
        <authorList>
            <consortium name="Ensembl"/>
        </authorList>
    </citation>
    <scope>IDENTIFICATION</scope>
</reference>
<evidence type="ECO:0000256" key="1">
    <source>
        <dbReference type="ARBA" id="ARBA00022896"/>
    </source>
</evidence>
<keyword evidence="3" id="KW-1185">Reference proteome</keyword>
<organism evidence="2 3">
    <name type="scientific">Ictidomys tridecemlineatus</name>
    <name type="common">Thirteen-lined ground squirrel</name>
    <name type="synonym">Spermophilus tridecemlineatus</name>
    <dbReference type="NCBI Taxonomy" id="43179"/>
    <lineage>
        <taxon>Eukaryota</taxon>
        <taxon>Metazoa</taxon>
        <taxon>Chordata</taxon>
        <taxon>Craniata</taxon>
        <taxon>Vertebrata</taxon>
        <taxon>Euteleostomi</taxon>
        <taxon>Mammalia</taxon>
        <taxon>Eutheria</taxon>
        <taxon>Euarchontoglires</taxon>
        <taxon>Glires</taxon>
        <taxon>Rodentia</taxon>
        <taxon>Sciuromorpha</taxon>
        <taxon>Sciuridae</taxon>
        <taxon>Xerinae</taxon>
        <taxon>Marmotini</taxon>
        <taxon>Ictidomys</taxon>
    </lineage>
</organism>